<feature type="domain" description="Protein kinase" evidence="13">
    <location>
        <begin position="298"/>
        <end position="568"/>
    </location>
</feature>
<dbReference type="Gene3D" id="1.10.510.10">
    <property type="entry name" value="Transferase(Phosphotransferase) domain 1"/>
    <property type="match status" value="1"/>
</dbReference>
<dbReference type="GO" id="GO:0061630">
    <property type="term" value="F:ubiquitin protein ligase activity"/>
    <property type="evidence" value="ECO:0007669"/>
    <property type="project" value="UniProtKB-EC"/>
</dbReference>
<feature type="compositionally biased region" description="Low complexity" evidence="11">
    <location>
        <begin position="231"/>
        <end position="247"/>
    </location>
</feature>
<evidence type="ECO:0000256" key="5">
    <source>
        <dbReference type="ARBA" id="ARBA00022741"/>
    </source>
</evidence>
<evidence type="ECO:0000256" key="7">
    <source>
        <dbReference type="ARBA" id="ARBA00022786"/>
    </source>
</evidence>
<keyword evidence="12" id="KW-1133">Transmembrane helix</keyword>
<protein>
    <recommendedName>
        <fullName evidence="2">RING-type E3 ubiquitin transferase</fullName>
        <ecNumber evidence="2">2.3.2.27</ecNumber>
    </recommendedName>
</protein>
<accession>A0AAW0M4E9</accession>
<dbReference type="SMART" id="SM00220">
    <property type="entry name" value="S_TKc"/>
    <property type="match status" value="1"/>
</dbReference>
<feature type="compositionally biased region" description="Polar residues" evidence="11">
    <location>
        <begin position="215"/>
        <end position="230"/>
    </location>
</feature>
<dbReference type="InterPro" id="IPR051348">
    <property type="entry name" value="U-box_ubiquitin_ligases"/>
</dbReference>
<feature type="region of interest" description="Disordered" evidence="11">
    <location>
        <begin position="215"/>
        <end position="247"/>
    </location>
</feature>
<evidence type="ECO:0000256" key="12">
    <source>
        <dbReference type="SAM" id="Phobius"/>
    </source>
</evidence>
<reference evidence="14 15" key="1">
    <citation type="journal article" date="2018" name="Sci. Data">
        <title>The draft genome sequence of cork oak.</title>
        <authorList>
            <person name="Ramos A.M."/>
            <person name="Usie A."/>
            <person name="Barbosa P."/>
            <person name="Barros P.M."/>
            <person name="Capote T."/>
            <person name="Chaves I."/>
            <person name="Simoes F."/>
            <person name="Abreu I."/>
            <person name="Carrasquinho I."/>
            <person name="Faro C."/>
            <person name="Guimaraes J.B."/>
            <person name="Mendonca D."/>
            <person name="Nobrega F."/>
            <person name="Rodrigues L."/>
            <person name="Saibo N.J.M."/>
            <person name="Varela M.C."/>
            <person name="Egas C."/>
            <person name="Matos J."/>
            <person name="Miguel C.M."/>
            <person name="Oliveira M.M."/>
            <person name="Ricardo C.P."/>
            <person name="Goncalves S."/>
        </authorList>
    </citation>
    <scope>NUCLEOTIDE SEQUENCE [LARGE SCALE GENOMIC DNA]</scope>
    <source>
        <strain evidence="15">cv. HL8</strain>
    </source>
</reference>
<evidence type="ECO:0000313" key="14">
    <source>
        <dbReference type="EMBL" id="KAK7857969.1"/>
    </source>
</evidence>
<evidence type="ECO:0000256" key="9">
    <source>
        <dbReference type="PROSITE-ProRule" id="PRU10141"/>
    </source>
</evidence>
<feature type="binding site" evidence="9">
    <location>
        <position position="325"/>
    </location>
    <ligand>
        <name>ATP</name>
        <dbReference type="ChEBI" id="CHEBI:30616"/>
    </ligand>
</feature>
<keyword evidence="5 9" id="KW-0547">Nucleotide-binding</keyword>
<dbReference type="SUPFAM" id="SSF56112">
    <property type="entry name" value="Protein kinase-like (PK-like)"/>
    <property type="match status" value="1"/>
</dbReference>
<gene>
    <name evidence="14" type="primary">PUB33_15</name>
    <name evidence="14" type="ORF">CFP56_015280</name>
</gene>
<dbReference type="InterPro" id="IPR017441">
    <property type="entry name" value="Protein_kinase_ATP_BS"/>
</dbReference>
<keyword evidence="3" id="KW-0723">Serine/threonine-protein kinase</keyword>
<keyword evidence="6" id="KW-0418">Kinase</keyword>
<keyword evidence="12" id="KW-0472">Membrane</keyword>
<dbReference type="PROSITE" id="PS00108">
    <property type="entry name" value="PROTEIN_KINASE_ST"/>
    <property type="match status" value="1"/>
</dbReference>
<evidence type="ECO:0000256" key="3">
    <source>
        <dbReference type="ARBA" id="ARBA00022527"/>
    </source>
</evidence>
<evidence type="ECO:0000256" key="1">
    <source>
        <dbReference type="ARBA" id="ARBA00000900"/>
    </source>
</evidence>
<keyword evidence="15" id="KW-1185">Reference proteome</keyword>
<comment type="catalytic activity">
    <reaction evidence="1">
        <text>S-ubiquitinyl-[E2 ubiquitin-conjugating enzyme]-L-cysteine + [acceptor protein]-L-lysine = [E2 ubiquitin-conjugating enzyme]-L-cysteine + N(6)-ubiquitinyl-[acceptor protein]-L-lysine.</text>
        <dbReference type="EC" id="2.3.2.27"/>
    </reaction>
</comment>
<keyword evidence="8 9" id="KW-0067">ATP-binding</keyword>
<dbReference type="EC" id="2.3.2.27" evidence="2"/>
<dbReference type="FunFam" id="3.30.200.20:FF:000039">
    <property type="entry name" value="receptor-like protein kinase FERONIA"/>
    <property type="match status" value="1"/>
</dbReference>
<evidence type="ECO:0000256" key="2">
    <source>
        <dbReference type="ARBA" id="ARBA00012483"/>
    </source>
</evidence>
<dbReference type="InterPro" id="IPR011009">
    <property type="entry name" value="Kinase-like_dom_sf"/>
</dbReference>
<keyword evidence="7" id="KW-0833">Ubl conjugation pathway</keyword>
<evidence type="ECO:0000259" key="13">
    <source>
        <dbReference type="PROSITE" id="PS50011"/>
    </source>
</evidence>
<dbReference type="GO" id="GO:0005524">
    <property type="term" value="F:ATP binding"/>
    <property type="evidence" value="ECO:0007669"/>
    <property type="project" value="UniProtKB-UniRule"/>
</dbReference>
<keyword evidence="4" id="KW-0808">Transferase</keyword>
<dbReference type="PANTHER" id="PTHR45647:SF100">
    <property type="entry name" value="U-BOX DOMAIN-CONTAINING PROTEIN 33"/>
    <property type="match status" value="1"/>
</dbReference>
<evidence type="ECO:0000256" key="8">
    <source>
        <dbReference type="ARBA" id="ARBA00022840"/>
    </source>
</evidence>
<evidence type="ECO:0000256" key="4">
    <source>
        <dbReference type="ARBA" id="ARBA00022679"/>
    </source>
</evidence>
<keyword evidence="12" id="KW-0812">Transmembrane</keyword>
<proteinExistence type="predicted"/>
<dbReference type="Pfam" id="PF00069">
    <property type="entry name" value="Pkinase"/>
    <property type="match status" value="1"/>
</dbReference>
<name>A0AAW0M4E9_QUESU</name>
<dbReference type="GO" id="GO:0004674">
    <property type="term" value="F:protein serine/threonine kinase activity"/>
    <property type="evidence" value="ECO:0007669"/>
    <property type="project" value="UniProtKB-KW"/>
</dbReference>
<comment type="caution">
    <text evidence="14">The sequence shown here is derived from an EMBL/GenBank/DDBJ whole genome shotgun (WGS) entry which is preliminary data.</text>
</comment>
<dbReference type="PANTHER" id="PTHR45647">
    <property type="entry name" value="OS02G0152300 PROTEIN"/>
    <property type="match status" value="1"/>
</dbReference>
<evidence type="ECO:0000313" key="15">
    <source>
        <dbReference type="Proteomes" id="UP000237347"/>
    </source>
</evidence>
<feature type="non-terminal residue" evidence="14">
    <location>
        <position position="1"/>
    </location>
</feature>
<feature type="transmembrane region" description="Helical" evidence="12">
    <location>
        <begin position="48"/>
        <end position="72"/>
    </location>
</feature>
<dbReference type="Gene3D" id="3.30.200.20">
    <property type="entry name" value="Phosphorylase Kinase, domain 1"/>
    <property type="match status" value="1"/>
</dbReference>
<feature type="coiled-coil region" evidence="10">
    <location>
        <begin position="262"/>
        <end position="297"/>
    </location>
</feature>
<dbReference type="Proteomes" id="UP000237347">
    <property type="component" value="Unassembled WGS sequence"/>
</dbReference>
<dbReference type="InterPro" id="IPR008271">
    <property type="entry name" value="Ser/Thr_kinase_AS"/>
</dbReference>
<evidence type="ECO:0000256" key="11">
    <source>
        <dbReference type="SAM" id="MobiDB-lite"/>
    </source>
</evidence>
<dbReference type="AlphaFoldDB" id="A0AAW0M4E9"/>
<evidence type="ECO:0000256" key="6">
    <source>
        <dbReference type="ARBA" id="ARBA00022777"/>
    </source>
</evidence>
<sequence>VQAQSVWIEKGDIGKGVIELISHHGIKEVVMGGAIDKHYKEYKPHKKLSINFSCSILVLCIIHSGCLLSIFVASKIKIHTWEASSYNETGAKHLISRSVTLGHDRDNTESATSNYSRSKSVTLGHNRDITEAGPSNCLRSNSVTLGHERENGGKRIMDIPFNQNIEERSSPKSRLELAVEGTGSSDEWGMDHPLVLVLLTQHFLPKKRNENGLDLSSISPAPANSKSPVASSLLKPSPTLTSSASTISTCSSNGARSVVIENDNALQEAEGLRRKQAEASRQMLEFLLSEIEEATQVFDESLIIGQGGYGNVYKGLLHQTEVAIKRLKSNGSQGPSEFEMEVRALSQLTHPNLVKLIGCCSEAFVLVYEYLPNGNLEDRLYCKNKSTPLSWQTRIHIVSELCSVLVYLHSRKPHSIVHGDLKPSNILLDTNFKSKLSDFGICRILFRERRSANDTTLCHFTDPKGTFHYIDPEFYETRKLTRKPDVYSFGVILLQLLTGRRQPFKMENDVQVALDAGKLSSLLDPLAGDWPIEIAQNLAHLALRCCDRNRKNRPDLSSEVRKVLEPMRNSCVAASSRGWL</sequence>
<dbReference type="PROSITE" id="PS50011">
    <property type="entry name" value="PROTEIN_KINASE_DOM"/>
    <property type="match status" value="1"/>
</dbReference>
<keyword evidence="10" id="KW-0175">Coiled coil</keyword>
<dbReference type="PROSITE" id="PS00107">
    <property type="entry name" value="PROTEIN_KINASE_ATP"/>
    <property type="match status" value="1"/>
</dbReference>
<organism evidence="14 15">
    <name type="scientific">Quercus suber</name>
    <name type="common">Cork oak</name>
    <dbReference type="NCBI Taxonomy" id="58331"/>
    <lineage>
        <taxon>Eukaryota</taxon>
        <taxon>Viridiplantae</taxon>
        <taxon>Streptophyta</taxon>
        <taxon>Embryophyta</taxon>
        <taxon>Tracheophyta</taxon>
        <taxon>Spermatophyta</taxon>
        <taxon>Magnoliopsida</taxon>
        <taxon>eudicotyledons</taxon>
        <taxon>Gunneridae</taxon>
        <taxon>Pentapetalae</taxon>
        <taxon>rosids</taxon>
        <taxon>fabids</taxon>
        <taxon>Fagales</taxon>
        <taxon>Fagaceae</taxon>
        <taxon>Quercus</taxon>
    </lineage>
</organism>
<dbReference type="EMBL" id="PKMF04000023">
    <property type="protein sequence ID" value="KAK7857969.1"/>
    <property type="molecule type" value="Genomic_DNA"/>
</dbReference>
<evidence type="ECO:0000256" key="10">
    <source>
        <dbReference type="SAM" id="Coils"/>
    </source>
</evidence>
<dbReference type="InterPro" id="IPR000719">
    <property type="entry name" value="Prot_kinase_dom"/>
</dbReference>